<dbReference type="AlphaFoldDB" id="A0A521BG31"/>
<protein>
    <submittedName>
        <fullName evidence="1">Uncharacterized protein</fullName>
    </submittedName>
</protein>
<reference evidence="1 2" key="1">
    <citation type="submission" date="2017-05" db="EMBL/GenBank/DDBJ databases">
        <authorList>
            <person name="Varghese N."/>
            <person name="Submissions S."/>
        </authorList>
    </citation>
    <scope>NUCLEOTIDE SEQUENCE [LARGE SCALE GENOMIC DNA]</scope>
    <source>
        <strain evidence="1 2">DSM 21342</strain>
    </source>
</reference>
<accession>A0A521BG31</accession>
<gene>
    <name evidence="1" type="ORF">SAMN06265350_102171</name>
</gene>
<organism evidence="1 2">
    <name type="scientific">Solitalea koreensis</name>
    <dbReference type="NCBI Taxonomy" id="543615"/>
    <lineage>
        <taxon>Bacteria</taxon>
        <taxon>Pseudomonadati</taxon>
        <taxon>Bacteroidota</taxon>
        <taxon>Sphingobacteriia</taxon>
        <taxon>Sphingobacteriales</taxon>
        <taxon>Sphingobacteriaceae</taxon>
        <taxon>Solitalea</taxon>
    </lineage>
</organism>
<proteinExistence type="predicted"/>
<evidence type="ECO:0000313" key="1">
    <source>
        <dbReference type="EMBL" id="SMO46056.1"/>
    </source>
</evidence>
<dbReference type="EMBL" id="FXSZ01000002">
    <property type="protein sequence ID" value="SMO46056.1"/>
    <property type="molecule type" value="Genomic_DNA"/>
</dbReference>
<name>A0A521BG31_9SPHI</name>
<evidence type="ECO:0000313" key="2">
    <source>
        <dbReference type="Proteomes" id="UP000315971"/>
    </source>
</evidence>
<dbReference type="Proteomes" id="UP000315971">
    <property type="component" value="Unassembled WGS sequence"/>
</dbReference>
<sequence>MSNTLYHNHKTLFTGLFILVMPTFGMAKTIINIPDEVMINRIVIETRADSIPQTKKTIEKPDENKPVIKEVPKARPKLKPAVVEPIINVPVKIIKPKIKVLN</sequence>
<keyword evidence="2" id="KW-1185">Reference proteome</keyword>